<protein>
    <submittedName>
        <fullName evidence="1">Alpha-amylase</fullName>
    </submittedName>
</protein>
<evidence type="ECO:0000313" key="2">
    <source>
        <dbReference type="Proteomes" id="UP000547628"/>
    </source>
</evidence>
<comment type="caution">
    <text evidence="1">The sequence shown here is derived from an EMBL/GenBank/DDBJ whole genome shotgun (WGS) entry which is preliminary data.</text>
</comment>
<dbReference type="EMBL" id="JACIVD010000061">
    <property type="protein sequence ID" value="MBB1123286.1"/>
    <property type="molecule type" value="Genomic_DNA"/>
</dbReference>
<dbReference type="RefSeq" id="WP_182602538.1">
    <property type="nucleotide sequence ID" value="NZ_JACIVD010000061.1"/>
</dbReference>
<accession>A0A839H7U3</accession>
<proteinExistence type="predicted"/>
<dbReference type="Proteomes" id="UP000547628">
    <property type="component" value="Unassembled WGS sequence"/>
</dbReference>
<evidence type="ECO:0000313" key="1">
    <source>
        <dbReference type="EMBL" id="MBB1123286.1"/>
    </source>
</evidence>
<organism evidence="1 2">
    <name type="scientific">Limosilactobacillus albertensis</name>
    <dbReference type="NCBI Taxonomy" id="2759752"/>
    <lineage>
        <taxon>Bacteria</taxon>
        <taxon>Bacillati</taxon>
        <taxon>Bacillota</taxon>
        <taxon>Bacilli</taxon>
        <taxon>Lactobacillales</taxon>
        <taxon>Lactobacillaceae</taxon>
        <taxon>Limosilactobacillus</taxon>
    </lineage>
</organism>
<dbReference type="AlphaFoldDB" id="A0A839H7U3"/>
<reference evidence="1 2" key="1">
    <citation type="submission" date="2020-07" db="EMBL/GenBank/DDBJ databases">
        <title>Description of Limosilactobacillus balticus sp. nov., Limosilactobacillus agrestis sp. nov., Limosilactobacillus albertensis sp. nov., Limosilactobacillus rudii sp. nov., Limosilactobacillus fastidiosus sp. nov., five novel Limosilactobacillus species isolated from the vertebrate gastrointestinal tract, and proposal of 6 subspecies of Limosilactobacillus reuteri adapted to the gastrointestinal tract of specific vertebrate hosts.</title>
        <authorList>
            <person name="Li F."/>
            <person name="Cheng C."/>
            <person name="Zheng J."/>
            <person name="Quevedo R.M."/>
            <person name="Li J."/>
            <person name="Roos S."/>
            <person name="Gaenzle M.G."/>
            <person name="Walter J."/>
        </authorList>
    </citation>
    <scope>NUCLEOTIDE SEQUENCE [LARGE SCALE GENOMIC DNA]</scope>
    <source>
        <strain evidence="1 2">Lr3000</strain>
    </source>
</reference>
<sequence>MNDFPRLDIWDEPGPFQNAQAYEQKNHNWSVLRNYGNYVSSYLKGVTDGWEVRWAAQINKTPQPSEIVDARVDVLGHSYPTLKQHLDAIEVNSVEAEVDTNRQGDRTTTRAILKILDLSENSSGLSYRKLGTVEEIIPQYGYAECFIDDLHTQTA</sequence>
<gene>
    <name evidence="1" type="ORF">H5S41_04830</name>
</gene>
<name>A0A839H7U3_9LACO</name>